<dbReference type="RefSeq" id="WP_093247505.1">
    <property type="nucleotide sequence ID" value="NZ_FNQM01000001.1"/>
</dbReference>
<dbReference type="OrthoDB" id="9782229at2"/>
<name>A0A1H3VG22_9RHOB</name>
<dbReference type="PRINTS" id="PR01023">
    <property type="entry name" value="NAFLGMOTY"/>
</dbReference>
<dbReference type="InterPro" id="IPR036737">
    <property type="entry name" value="OmpA-like_sf"/>
</dbReference>
<dbReference type="InterPro" id="IPR027367">
    <property type="entry name" value="Gly-zipper_YMGG"/>
</dbReference>
<dbReference type="InterPro" id="IPR006664">
    <property type="entry name" value="OMP_bac"/>
</dbReference>
<keyword evidence="5" id="KW-0732">Signal</keyword>
<accession>A0A1H3VG22</accession>
<dbReference type="PANTHER" id="PTHR30329:SF21">
    <property type="entry name" value="LIPOPROTEIN YIAD-RELATED"/>
    <property type="match status" value="1"/>
</dbReference>
<dbReference type="SUPFAM" id="SSF103088">
    <property type="entry name" value="OmpA-like"/>
    <property type="match status" value="1"/>
</dbReference>
<dbReference type="STRING" id="89524.SAMN05444370_10164"/>
<evidence type="ECO:0000256" key="5">
    <source>
        <dbReference type="SAM" id="SignalP"/>
    </source>
</evidence>
<feature type="signal peptide" evidence="5">
    <location>
        <begin position="1"/>
        <end position="23"/>
    </location>
</feature>
<dbReference type="PROSITE" id="PS51123">
    <property type="entry name" value="OMPA_2"/>
    <property type="match status" value="1"/>
</dbReference>
<protein>
    <submittedName>
        <fullName evidence="7">Outer membrane protein OmpA</fullName>
    </submittedName>
</protein>
<comment type="subcellular location">
    <subcellularLocation>
        <location evidence="1">Cell outer membrane</location>
    </subcellularLocation>
</comment>
<dbReference type="PROSITE" id="PS51257">
    <property type="entry name" value="PROKAR_LIPOPROTEIN"/>
    <property type="match status" value="1"/>
</dbReference>
<evidence type="ECO:0000256" key="3">
    <source>
        <dbReference type="ARBA" id="ARBA00023237"/>
    </source>
</evidence>
<dbReference type="Gene3D" id="3.30.1330.60">
    <property type="entry name" value="OmpA-like domain"/>
    <property type="match status" value="1"/>
</dbReference>
<dbReference type="EMBL" id="FNQM01000001">
    <property type="protein sequence ID" value="SDZ73680.1"/>
    <property type="molecule type" value="Genomic_DNA"/>
</dbReference>
<dbReference type="Pfam" id="PF00691">
    <property type="entry name" value="OmpA"/>
    <property type="match status" value="1"/>
</dbReference>
<dbReference type="CDD" id="cd07185">
    <property type="entry name" value="OmpA_C-like"/>
    <property type="match status" value="1"/>
</dbReference>
<evidence type="ECO:0000256" key="4">
    <source>
        <dbReference type="PROSITE-ProRule" id="PRU00473"/>
    </source>
</evidence>
<feature type="chain" id="PRO_5011467681" evidence="5">
    <location>
        <begin position="24"/>
        <end position="211"/>
    </location>
</feature>
<sequence>MLKPVAALTALALLAGCAGEPTASGNQVPIGAAAGAALGAAAGLLVGGNDRRNALVGAGVGLLAGAAVGDYLRRQEQQLNEDLAGTGATVVNTGDALLVTLPDAVTFAVDSSTVQPQFMGPLTDMAQTLRSDPRSVIDVMGHTDSTGSDAYNQALSERRAQSVAQVLASRGVNRDRLVAYGFGETQPIASNETVEGRQANRRVEIRITPLT</sequence>
<dbReference type="GO" id="GO:0009279">
    <property type="term" value="C:cell outer membrane"/>
    <property type="evidence" value="ECO:0007669"/>
    <property type="project" value="UniProtKB-SubCell"/>
</dbReference>
<keyword evidence="3" id="KW-0998">Cell outer membrane</keyword>
<evidence type="ECO:0000313" key="7">
    <source>
        <dbReference type="EMBL" id="SDZ73680.1"/>
    </source>
</evidence>
<dbReference type="Proteomes" id="UP000198703">
    <property type="component" value="Unassembled WGS sequence"/>
</dbReference>
<evidence type="ECO:0000313" key="8">
    <source>
        <dbReference type="Proteomes" id="UP000198703"/>
    </source>
</evidence>
<dbReference type="InterPro" id="IPR050330">
    <property type="entry name" value="Bact_OuterMem_StrucFunc"/>
</dbReference>
<evidence type="ECO:0000259" key="6">
    <source>
        <dbReference type="PROSITE" id="PS51123"/>
    </source>
</evidence>
<keyword evidence="8" id="KW-1185">Reference proteome</keyword>
<organism evidence="7 8">
    <name type="scientific">Rubrimonas cliftonensis</name>
    <dbReference type="NCBI Taxonomy" id="89524"/>
    <lineage>
        <taxon>Bacteria</taxon>
        <taxon>Pseudomonadati</taxon>
        <taxon>Pseudomonadota</taxon>
        <taxon>Alphaproteobacteria</taxon>
        <taxon>Rhodobacterales</taxon>
        <taxon>Paracoccaceae</taxon>
        <taxon>Rubrimonas</taxon>
    </lineage>
</organism>
<dbReference type="InterPro" id="IPR006665">
    <property type="entry name" value="OmpA-like"/>
</dbReference>
<gene>
    <name evidence="7" type="ORF">SAMN05444370_10164</name>
</gene>
<dbReference type="PROSITE" id="PS01068">
    <property type="entry name" value="OMPA_1"/>
    <property type="match status" value="1"/>
</dbReference>
<dbReference type="InterPro" id="IPR006690">
    <property type="entry name" value="OMPA-like_CS"/>
</dbReference>
<feature type="domain" description="OmpA-like" evidence="6">
    <location>
        <begin position="94"/>
        <end position="211"/>
    </location>
</feature>
<evidence type="ECO:0000256" key="2">
    <source>
        <dbReference type="ARBA" id="ARBA00023136"/>
    </source>
</evidence>
<evidence type="ECO:0000256" key="1">
    <source>
        <dbReference type="ARBA" id="ARBA00004442"/>
    </source>
</evidence>
<dbReference type="AlphaFoldDB" id="A0A1H3VG22"/>
<dbReference type="PRINTS" id="PR01021">
    <property type="entry name" value="OMPADOMAIN"/>
</dbReference>
<keyword evidence="2 4" id="KW-0472">Membrane</keyword>
<proteinExistence type="predicted"/>
<dbReference type="Pfam" id="PF13441">
    <property type="entry name" value="Gly-zipper_YMGG"/>
    <property type="match status" value="1"/>
</dbReference>
<dbReference type="PANTHER" id="PTHR30329">
    <property type="entry name" value="STATOR ELEMENT OF FLAGELLAR MOTOR COMPLEX"/>
    <property type="match status" value="1"/>
</dbReference>
<reference evidence="7 8" key="1">
    <citation type="submission" date="2016-10" db="EMBL/GenBank/DDBJ databases">
        <authorList>
            <person name="de Groot N.N."/>
        </authorList>
    </citation>
    <scope>NUCLEOTIDE SEQUENCE [LARGE SCALE GENOMIC DNA]</scope>
    <source>
        <strain evidence="7 8">DSM 15345</strain>
    </source>
</reference>